<evidence type="ECO:0000313" key="1">
    <source>
        <dbReference type="EMBL" id="AIT10844.1"/>
    </source>
</evidence>
<reference evidence="1 2" key="1">
    <citation type="journal article" date="2012" name="Gene">
        <title>Sequence of Leptospira santarosai serovar Shermani genome and prediction of virulence-associated genes.</title>
        <authorList>
            <person name="Chou L.F."/>
            <person name="Chen Y.T."/>
            <person name="Lu C.W."/>
            <person name="Ko Y.C."/>
            <person name="Tang C.Y."/>
            <person name="Pan M.J."/>
            <person name="Tian Y.C."/>
            <person name="Chiu C.H."/>
            <person name="Hung C.C."/>
            <person name="Yang C.W."/>
        </authorList>
    </citation>
    <scope>NUCLEOTIDE SEQUENCE [LARGE SCALE GENOMIC DNA]</scope>
    <source>
        <strain evidence="1">LT 821</strain>
    </source>
</reference>
<proteinExistence type="predicted"/>
<accession>A0A097ESD6</accession>
<name>A0A097ESD6_9LEPT</name>
<dbReference type="EMBL" id="CP006694">
    <property type="protein sequence ID" value="AIT10844.1"/>
    <property type="molecule type" value="Genomic_DNA"/>
</dbReference>
<dbReference type="KEGG" id="lst:LSS_21160"/>
<dbReference type="Proteomes" id="UP000035800">
    <property type="component" value="Chromosome I"/>
</dbReference>
<sequence length="34" mass="3912">MGSYNFKAGPKTFTIFTLFQVLMRDLLVLGQVQF</sequence>
<dbReference type="AlphaFoldDB" id="A0A097ESD6"/>
<evidence type="ECO:0000313" key="2">
    <source>
        <dbReference type="Proteomes" id="UP000035800"/>
    </source>
</evidence>
<organism evidence="1 2">
    <name type="scientific">Leptospira santarosai serovar Shermani str. LT 821</name>
    <dbReference type="NCBI Taxonomy" id="758847"/>
    <lineage>
        <taxon>Bacteria</taxon>
        <taxon>Pseudomonadati</taxon>
        <taxon>Spirochaetota</taxon>
        <taxon>Spirochaetia</taxon>
        <taxon>Leptospirales</taxon>
        <taxon>Leptospiraceae</taxon>
        <taxon>Leptospira</taxon>
    </lineage>
</organism>
<protein>
    <submittedName>
        <fullName evidence="1">Uncharacterized protein</fullName>
    </submittedName>
</protein>
<reference evidence="1 2" key="2">
    <citation type="journal article" date="2014" name="Emerg. Microbes Infect.">
        <title>Potential impact on kidney infection: a whole-genome analysis of Leptospira santarosai serovar Shermani.</title>
        <authorList>
            <person name="Chou L.F."/>
            <person name="Chen T.W."/>
            <person name="Ko Y.C."/>
            <person name="Pan M.J."/>
            <person name="Tian Y.C."/>
            <person name="Chiu C.H."/>
            <person name="Tang P."/>
            <person name="Hung C.C."/>
            <person name="Yang C.W."/>
        </authorList>
    </citation>
    <scope>NUCLEOTIDE SEQUENCE</scope>
    <source>
        <strain evidence="1 2">LT 821</strain>
    </source>
</reference>
<gene>
    <name evidence="1" type="ORF">LSS_21160</name>
</gene>